<keyword evidence="4" id="KW-0964">Secreted</keyword>
<dbReference type="Proteomes" id="UP000198211">
    <property type="component" value="Unassembled WGS sequence"/>
</dbReference>
<comment type="similarity">
    <text evidence="3">Belongs to the RxLR effector family.</text>
</comment>
<dbReference type="Pfam" id="PF22748">
    <property type="entry name" value="PexRD54_WY"/>
    <property type="match status" value="2"/>
</dbReference>
<evidence type="ECO:0000256" key="1">
    <source>
        <dbReference type="ARBA" id="ARBA00004340"/>
    </source>
</evidence>
<dbReference type="AlphaFoldDB" id="A0A225V489"/>
<feature type="domain" description="RxLR effector PexRD54 WY" evidence="7">
    <location>
        <begin position="110"/>
        <end position="151"/>
    </location>
</feature>
<dbReference type="OrthoDB" id="98185at2759"/>
<feature type="domain" description="RxLR effector PexRD54 WY" evidence="7">
    <location>
        <begin position="205"/>
        <end position="245"/>
    </location>
</feature>
<keyword evidence="9" id="KW-1185">Reference proteome</keyword>
<keyword evidence="6" id="KW-0843">Virulence</keyword>
<dbReference type="GO" id="GO:0043657">
    <property type="term" value="C:host cell"/>
    <property type="evidence" value="ECO:0007669"/>
    <property type="project" value="UniProtKB-SubCell"/>
</dbReference>
<proteinExistence type="inferred from homology"/>
<evidence type="ECO:0000256" key="3">
    <source>
        <dbReference type="ARBA" id="ARBA00010400"/>
    </source>
</evidence>
<evidence type="ECO:0000259" key="7">
    <source>
        <dbReference type="Pfam" id="PF22748"/>
    </source>
</evidence>
<protein>
    <submittedName>
        <fullName evidence="8">RxLR effector protein</fullName>
    </submittedName>
</protein>
<dbReference type="EMBL" id="NBNE01007863">
    <property type="protein sequence ID" value="OWZ00133.1"/>
    <property type="molecule type" value="Genomic_DNA"/>
</dbReference>
<evidence type="ECO:0000256" key="2">
    <source>
        <dbReference type="ARBA" id="ARBA00004613"/>
    </source>
</evidence>
<accession>A0A225V489</accession>
<name>A0A225V489_9STRA</name>
<comment type="caution">
    <text evidence="8">The sequence shown here is derived from an EMBL/GenBank/DDBJ whole genome shotgun (WGS) entry which is preliminary data.</text>
</comment>
<evidence type="ECO:0000313" key="9">
    <source>
        <dbReference type="Proteomes" id="UP000198211"/>
    </source>
</evidence>
<dbReference type="InterPro" id="IPR054463">
    <property type="entry name" value="PexRD54_WY"/>
</dbReference>
<evidence type="ECO:0000256" key="4">
    <source>
        <dbReference type="ARBA" id="ARBA00022525"/>
    </source>
</evidence>
<keyword evidence="5" id="KW-0732">Signal</keyword>
<gene>
    <name evidence="8" type="ORF">PHMEG_00028748</name>
</gene>
<comment type="subcellular location">
    <subcellularLocation>
        <location evidence="1">Host cell</location>
    </subcellularLocation>
    <subcellularLocation>
        <location evidence="2">Secreted</location>
    </subcellularLocation>
</comment>
<evidence type="ECO:0000256" key="5">
    <source>
        <dbReference type="ARBA" id="ARBA00022729"/>
    </source>
</evidence>
<dbReference type="GO" id="GO:0005576">
    <property type="term" value="C:extracellular region"/>
    <property type="evidence" value="ECO:0007669"/>
    <property type="project" value="UniProtKB-SubCell"/>
</dbReference>
<organism evidence="8 9">
    <name type="scientific">Phytophthora megakarya</name>
    <dbReference type="NCBI Taxonomy" id="4795"/>
    <lineage>
        <taxon>Eukaryota</taxon>
        <taxon>Sar</taxon>
        <taxon>Stramenopiles</taxon>
        <taxon>Oomycota</taxon>
        <taxon>Peronosporomycetes</taxon>
        <taxon>Peronosporales</taxon>
        <taxon>Peronosporaceae</taxon>
        <taxon>Phytophthora</taxon>
    </lineage>
</organism>
<sequence length="334" mass="37351">MLIAAREVDDTRALAAKLEQFQLTNWIIAGKSADGAFKSLQLDQAGAKLFESPTFSNWISFVAKRNREHPDTVIFSILAQHHSDDAIAQMVVAAKEVSRTKDIATKVEGLQIANWLGAGNTPDDVFKVLKLNHAGDKLFESPVFGNWASFVAKRNGEDPNMAMFSLFAKYCDGYELAKIIPPQILISAISNPRTSVMAKNLESLKITNWITAKKSADDVFKILKLEQVGDKLLDSSLFRVWVSFVTKISEGNRNKVIVKQLTNSFDDVSRARMISAATKADPSMEKLVAQLEFAQFSLWRDQRKTPQEVVMMLRGTTNADGMLRNYKKFVKIDN</sequence>
<evidence type="ECO:0000313" key="8">
    <source>
        <dbReference type="EMBL" id="OWZ00133.1"/>
    </source>
</evidence>
<reference evidence="9" key="1">
    <citation type="submission" date="2017-03" db="EMBL/GenBank/DDBJ databases">
        <title>Phytopthora megakarya and P. palmivora, two closely related causual agents of cacao black pod achieved similar genome size and gene model numbers by different mechanisms.</title>
        <authorList>
            <person name="Ali S."/>
            <person name="Shao J."/>
            <person name="Larry D.J."/>
            <person name="Kronmiller B."/>
            <person name="Shen D."/>
            <person name="Strem M.D."/>
            <person name="Melnick R.L."/>
            <person name="Guiltinan M.J."/>
            <person name="Tyler B.M."/>
            <person name="Meinhardt L.W."/>
            <person name="Bailey B.A."/>
        </authorList>
    </citation>
    <scope>NUCLEOTIDE SEQUENCE [LARGE SCALE GENOMIC DNA]</scope>
    <source>
        <strain evidence="9">zdho120</strain>
    </source>
</reference>
<evidence type="ECO:0000256" key="6">
    <source>
        <dbReference type="ARBA" id="ARBA00023026"/>
    </source>
</evidence>